<gene>
    <name evidence="2" type="primary">pilV</name>
    <name evidence="2" type="ORF">HC757_06125</name>
</gene>
<dbReference type="Pfam" id="PF07963">
    <property type="entry name" value="N_methyl"/>
    <property type="match status" value="1"/>
</dbReference>
<evidence type="ECO:0000313" key="3">
    <source>
        <dbReference type="Proteomes" id="UP000737113"/>
    </source>
</evidence>
<evidence type="ECO:0000313" key="2">
    <source>
        <dbReference type="EMBL" id="NMH64743.1"/>
    </source>
</evidence>
<protein>
    <submittedName>
        <fullName evidence="2">Type IV pilus modification protein PilV</fullName>
    </submittedName>
</protein>
<sequence>MTKMECLTPGSKQQNGFSLIEVLIALVILVIGLIGIFNLHLVAKRGSFESFQQTQASYYAKDIVNRMKLNRGQLTAYAATYTGALARPAKACDVAIGATSLCTPAETAAWDKYQWEQLLNGSAEAVGSQLVGGLDSPYACVTTSSTTLNGRTYPNAVVKVVIAWRGIRESSDTSYEASDCGKTALAKRRRIFIVNTMII</sequence>
<name>A0A972FRC1_9GAMM</name>
<keyword evidence="3" id="KW-1185">Reference proteome</keyword>
<dbReference type="Proteomes" id="UP000737113">
    <property type="component" value="Unassembled WGS sequence"/>
</dbReference>
<keyword evidence="1" id="KW-0472">Membrane</keyword>
<dbReference type="AlphaFoldDB" id="A0A972FRC1"/>
<keyword evidence="1" id="KW-0812">Transmembrane</keyword>
<dbReference type="InterPro" id="IPR012902">
    <property type="entry name" value="N_methyl_site"/>
</dbReference>
<proteinExistence type="predicted"/>
<organism evidence="2 3">
    <name type="scientific">Shewanella salipaludis</name>
    <dbReference type="NCBI Taxonomy" id="2723052"/>
    <lineage>
        <taxon>Bacteria</taxon>
        <taxon>Pseudomonadati</taxon>
        <taxon>Pseudomonadota</taxon>
        <taxon>Gammaproteobacteria</taxon>
        <taxon>Alteromonadales</taxon>
        <taxon>Shewanellaceae</taxon>
        <taxon>Shewanella</taxon>
    </lineage>
</organism>
<keyword evidence="1" id="KW-1133">Transmembrane helix</keyword>
<evidence type="ECO:0000256" key="1">
    <source>
        <dbReference type="SAM" id="Phobius"/>
    </source>
</evidence>
<comment type="caution">
    <text evidence="2">The sequence shown here is derived from an EMBL/GenBank/DDBJ whole genome shotgun (WGS) entry which is preliminary data.</text>
</comment>
<dbReference type="NCBIfam" id="TIGR02523">
    <property type="entry name" value="type_IV_pilV"/>
    <property type="match status" value="1"/>
</dbReference>
<feature type="transmembrane region" description="Helical" evidence="1">
    <location>
        <begin position="20"/>
        <end position="43"/>
    </location>
</feature>
<dbReference type="NCBIfam" id="TIGR02532">
    <property type="entry name" value="IV_pilin_GFxxxE"/>
    <property type="match status" value="1"/>
</dbReference>
<dbReference type="RefSeq" id="WP_169563433.1">
    <property type="nucleotide sequence ID" value="NZ_JAAXYH010000003.1"/>
</dbReference>
<dbReference type="EMBL" id="JAAXYH010000003">
    <property type="protein sequence ID" value="NMH64743.1"/>
    <property type="molecule type" value="Genomic_DNA"/>
</dbReference>
<accession>A0A972FRC1</accession>
<reference evidence="2" key="1">
    <citation type="submission" date="2020-04" db="EMBL/GenBank/DDBJ databases">
        <title>Description of Shewanella salipaludis sp. nov., isolated from a salt marsh.</title>
        <authorList>
            <person name="Park S."/>
            <person name="Yoon J.-H."/>
        </authorList>
    </citation>
    <scope>NUCLEOTIDE SEQUENCE</scope>
    <source>
        <strain evidence="2">SHSM-M6</strain>
    </source>
</reference>
<dbReference type="InterPro" id="IPR013362">
    <property type="entry name" value="Pilus_4_PilV"/>
</dbReference>